<sequence length="287" mass="31712">MPPGESRIDQSSPLPWPDGFGPESRRRVIVFATLPILILFTLIALVMTLAAIVSGNGQQALFGIAATLFLVATALIPVRIVRTRRTSAALTGQSRTGDTGLIVPAWRWFPLITTAWLVAGLVFAIPQVVIRLFEDYSTSGQAVRGYLGALALLLASALFVWLLARTLTAAKNGKRIILTPSGIELGDGHMRQIVEWKNVIEVAAVPQPRFATIRLPARPNSITIDKPDRWARKRKSAGVLEIYTLEFDIDSALVYHLIHFYWQHPEARDELTSDAVIERMRRGDLTG</sequence>
<feature type="transmembrane region" description="Helical" evidence="1">
    <location>
        <begin position="60"/>
        <end position="81"/>
    </location>
</feature>
<reference evidence="2 3" key="1">
    <citation type="submission" date="2020-08" db="EMBL/GenBank/DDBJ databases">
        <title>Genome Sequencing of Nocardia wallacei strain FMUON74 and assembly.</title>
        <authorList>
            <person name="Toyokawa M."/>
            <person name="Uesaka K."/>
        </authorList>
    </citation>
    <scope>NUCLEOTIDE SEQUENCE [LARGE SCALE GENOMIC DNA]</scope>
    <source>
        <strain evidence="2 3">FMUON74</strain>
    </source>
</reference>
<name>A0A7G1KQD5_9NOCA</name>
<dbReference type="AlphaFoldDB" id="A0A7G1KQD5"/>
<evidence type="ECO:0008006" key="4">
    <source>
        <dbReference type="Google" id="ProtNLM"/>
    </source>
</evidence>
<protein>
    <recommendedName>
        <fullName evidence="4">PH domain-containing protein</fullName>
    </recommendedName>
</protein>
<feature type="transmembrane region" description="Helical" evidence="1">
    <location>
        <begin position="145"/>
        <end position="164"/>
    </location>
</feature>
<gene>
    <name evidence="2" type="ORF">NWFMUON74_51540</name>
</gene>
<keyword evidence="3" id="KW-1185">Reference proteome</keyword>
<keyword evidence="1" id="KW-0472">Membrane</keyword>
<feature type="transmembrane region" description="Helical" evidence="1">
    <location>
        <begin position="28"/>
        <end position="54"/>
    </location>
</feature>
<evidence type="ECO:0000313" key="2">
    <source>
        <dbReference type="EMBL" id="BCK57382.1"/>
    </source>
</evidence>
<organism evidence="2 3">
    <name type="scientific">Nocardia wallacei</name>
    <dbReference type="NCBI Taxonomy" id="480035"/>
    <lineage>
        <taxon>Bacteria</taxon>
        <taxon>Bacillati</taxon>
        <taxon>Actinomycetota</taxon>
        <taxon>Actinomycetes</taxon>
        <taxon>Mycobacteriales</taxon>
        <taxon>Nocardiaceae</taxon>
        <taxon>Nocardia</taxon>
    </lineage>
</organism>
<proteinExistence type="predicted"/>
<dbReference type="EMBL" id="AP023396">
    <property type="protein sequence ID" value="BCK57382.1"/>
    <property type="molecule type" value="Genomic_DNA"/>
</dbReference>
<feature type="transmembrane region" description="Helical" evidence="1">
    <location>
        <begin position="101"/>
        <end position="125"/>
    </location>
</feature>
<dbReference type="Proteomes" id="UP000516173">
    <property type="component" value="Chromosome"/>
</dbReference>
<evidence type="ECO:0000313" key="3">
    <source>
        <dbReference type="Proteomes" id="UP000516173"/>
    </source>
</evidence>
<keyword evidence="1" id="KW-0812">Transmembrane</keyword>
<dbReference type="KEGG" id="nwl:NWFMUON74_51540"/>
<keyword evidence="1" id="KW-1133">Transmembrane helix</keyword>
<evidence type="ECO:0000256" key="1">
    <source>
        <dbReference type="SAM" id="Phobius"/>
    </source>
</evidence>
<accession>A0A7G1KQD5</accession>